<dbReference type="EMBL" id="CABPRZ010000018">
    <property type="protein sequence ID" value="VVE36689.1"/>
    <property type="molecule type" value="Genomic_DNA"/>
</dbReference>
<name>A0A5E4XJP7_9BURK</name>
<feature type="domain" description="Archease" evidence="5">
    <location>
        <begin position="12"/>
        <end position="146"/>
    </location>
</feature>
<gene>
    <name evidence="6" type="ORF">PTE30175_03838</name>
</gene>
<keyword evidence="4" id="KW-0106">Calcium</keyword>
<dbReference type="InterPro" id="IPR036820">
    <property type="entry name" value="Archease_dom_sf"/>
</dbReference>
<evidence type="ECO:0000313" key="7">
    <source>
        <dbReference type="Proteomes" id="UP000414233"/>
    </source>
</evidence>
<organism evidence="6 7">
    <name type="scientific">Pandoraea terrae</name>
    <dbReference type="NCBI Taxonomy" id="1537710"/>
    <lineage>
        <taxon>Bacteria</taxon>
        <taxon>Pseudomonadati</taxon>
        <taxon>Pseudomonadota</taxon>
        <taxon>Betaproteobacteria</taxon>
        <taxon>Burkholderiales</taxon>
        <taxon>Burkholderiaceae</taxon>
        <taxon>Pandoraea</taxon>
    </lineage>
</organism>
<evidence type="ECO:0000256" key="2">
    <source>
        <dbReference type="ARBA" id="ARBA00022694"/>
    </source>
</evidence>
<sequence>MPHAGDDVQAYWETFAHGADIGVRGVAQSKADAFAQAASALTAVVAPPQSVTPLTPIPIHCAAPDDELLLADWLNALIFEMATRQMLFSRFDLSIDANGLTATVWGEGVDRVRHQPAVEIKGATYTELAVRHHKDGSWLAQCVLDV</sequence>
<dbReference type="InterPro" id="IPR023572">
    <property type="entry name" value="Archease_dom"/>
</dbReference>
<dbReference type="Proteomes" id="UP000414233">
    <property type="component" value="Unassembled WGS sequence"/>
</dbReference>
<evidence type="ECO:0000256" key="1">
    <source>
        <dbReference type="ARBA" id="ARBA00007963"/>
    </source>
</evidence>
<evidence type="ECO:0000259" key="5">
    <source>
        <dbReference type="Pfam" id="PF01951"/>
    </source>
</evidence>
<dbReference type="PANTHER" id="PTHR12682:SF11">
    <property type="entry name" value="PROTEIN ARCHEASE"/>
    <property type="match status" value="1"/>
</dbReference>
<dbReference type="InterPro" id="IPR002804">
    <property type="entry name" value="Archease"/>
</dbReference>
<protein>
    <submittedName>
        <fullName evidence="6">Protein archease</fullName>
    </submittedName>
</protein>
<evidence type="ECO:0000313" key="6">
    <source>
        <dbReference type="EMBL" id="VVE36689.1"/>
    </source>
</evidence>
<evidence type="ECO:0000256" key="4">
    <source>
        <dbReference type="ARBA" id="ARBA00022837"/>
    </source>
</evidence>
<evidence type="ECO:0000256" key="3">
    <source>
        <dbReference type="ARBA" id="ARBA00022723"/>
    </source>
</evidence>
<keyword evidence="3" id="KW-0479">Metal-binding</keyword>
<dbReference type="Gene3D" id="3.55.10.10">
    <property type="entry name" value="Archease domain"/>
    <property type="match status" value="1"/>
</dbReference>
<dbReference type="GO" id="GO:0046872">
    <property type="term" value="F:metal ion binding"/>
    <property type="evidence" value="ECO:0007669"/>
    <property type="project" value="UniProtKB-KW"/>
</dbReference>
<dbReference type="Pfam" id="PF01951">
    <property type="entry name" value="Archease"/>
    <property type="match status" value="1"/>
</dbReference>
<dbReference type="SUPFAM" id="SSF69819">
    <property type="entry name" value="MTH1598-like"/>
    <property type="match status" value="1"/>
</dbReference>
<accession>A0A5E4XJP7</accession>
<dbReference type="RefSeq" id="WP_224788862.1">
    <property type="nucleotide sequence ID" value="NZ_CABPRZ010000018.1"/>
</dbReference>
<proteinExistence type="inferred from homology"/>
<reference evidence="6 7" key="1">
    <citation type="submission" date="2019-08" db="EMBL/GenBank/DDBJ databases">
        <authorList>
            <person name="Peeters C."/>
        </authorList>
    </citation>
    <scope>NUCLEOTIDE SEQUENCE [LARGE SCALE GENOMIC DNA]</scope>
    <source>
        <strain evidence="6 7">LMG 30175</strain>
    </source>
</reference>
<dbReference type="PANTHER" id="PTHR12682">
    <property type="entry name" value="ARCHEASE"/>
    <property type="match status" value="1"/>
</dbReference>
<dbReference type="GO" id="GO:0008033">
    <property type="term" value="P:tRNA processing"/>
    <property type="evidence" value="ECO:0007669"/>
    <property type="project" value="UniProtKB-KW"/>
</dbReference>
<dbReference type="AlphaFoldDB" id="A0A5E4XJP7"/>
<keyword evidence="7" id="KW-1185">Reference proteome</keyword>
<keyword evidence="2" id="KW-0819">tRNA processing</keyword>
<comment type="similarity">
    <text evidence="1">Belongs to the archease family.</text>
</comment>